<evidence type="ECO:0000313" key="2">
    <source>
        <dbReference type="EMBL" id="MEX5717134.1"/>
    </source>
</evidence>
<protein>
    <submittedName>
        <fullName evidence="2">GNAT family N-acetyltransferase</fullName>
        <ecNumber evidence="2">2.3.1.-</ecNumber>
    </submittedName>
</protein>
<dbReference type="Proteomes" id="UP001560045">
    <property type="component" value="Unassembled WGS sequence"/>
</dbReference>
<dbReference type="SUPFAM" id="SSF55729">
    <property type="entry name" value="Acyl-CoA N-acyltransferases (Nat)"/>
    <property type="match status" value="1"/>
</dbReference>
<dbReference type="InterPro" id="IPR000182">
    <property type="entry name" value="GNAT_dom"/>
</dbReference>
<sequence>MAPDPRGSPAGMIFRRLDADGDRRRAARLLPGCALDDHDGTCAWYGLCDLTAAEATGLAAVARVRCAEPGTARLCGLAVSTAYDGPRVGRRLVREVADRMRASGIEELSAPPALDHGVVTVLAQVGFTVSEQPQERGRGWLRLPL</sequence>
<evidence type="ECO:0000313" key="3">
    <source>
        <dbReference type="Proteomes" id="UP001560045"/>
    </source>
</evidence>
<name>A0ABV3X9B5_9ACTN</name>
<comment type="caution">
    <text evidence="2">The sequence shown here is derived from an EMBL/GenBank/DDBJ whole genome shotgun (WGS) entry which is preliminary data.</text>
</comment>
<dbReference type="GO" id="GO:0016746">
    <property type="term" value="F:acyltransferase activity"/>
    <property type="evidence" value="ECO:0007669"/>
    <property type="project" value="UniProtKB-KW"/>
</dbReference>
<dbReference type="Pfam" id="PF00583">
    <property type="entry name" value="Acetyltransf_1"/>
    <property type="match status" value="1"/>
</dbReference>
<dbReference type="EMBL" id="JBFNXQ010000003">
    <property type="protein sequence ID" value="MEX5717134.1"/>
    <property type="molecule type" value="Genomic_DNA"/>
</dbReference>
<dbReference type="RefSeq" id="WP_369202700.1">
    <property type="nucleotide sequence ID" value="NZ_JBFNXQ010000003.1"/>
</dbReference>
<feature type="domain" description="N-acetyltransferase" evidence="1">
    <location>
        <begin position="53"/>
        <end position="110"/>
    </location>
</feature>
<accession>A0ABV3X9B5</accession>
<dbReference type="Gene3D" id="3.40.630.30">
    <property type="match status" value="1"/>
</dbReference>
<dbReference type="EC" id="2.3.1.-" evidence="2"/>
<gene>
    <name evidence="2" type="ORF">ABQ292_01965</name>
</gene>
<keyword evidence="2" id="KW-0808">Transferase</keyword>
<proteinExistence type="predicted"/>
<organism evidence="2 3">
    <name type="scientific">Geodermatophilus maliterrae</name>
    <dbReference type="NCBI Taxonomy" id="3162531"/>
    <lineage>
        <taxon>Bacteria</taxon>
        <taxon>Bacillati</taxon>
        <taxon>Actinomycetota</taxon>
        <taxon>Actinomycetes</taxon>
        <taxon>Geodermatophilales</taxon>
        <taxon>Geodermatophilaceae</taxon>
        <taxon>Geodermatophilus</taxon>
    </lineage>
</organism>
<dbReference type="InterPro" id="IPR016181">
    <property type="entry name" value="Acyl_CoA_acyltransferase"/>
</dbReference>
<reference evidence="2 3" key="1">
    <citation type="submission" date="2024-06" db="EMBL/GenBank/DDBJ databases">
        <title>Draft genome sequence of Geodermatophilus badlandi, a novel member of the Geodermatophilaceae isolated from badland sedimentary rocks in the Red desert, Wyoming, USA.</title>
        <authorList>
            <person name="Ben Tekaya S."/>
            <person name="Nouioui I."/>
            <person name="Flores G.M."/>
            <person name="Shaal M.N."/>
            <person name="Bredoire F."/>
            <person name="Basile F."/>
            <person name="Van Diepen L."/>
            <person name="Ward N.L."/>
        </authorList>
    </citation>
    <scope>NUCLEOTIDE SEQUENCE [LARGE SCALE GENOMIC DNA]</scope>
    <source>
        <strain evidence="2 3">WL48A</strain>
    </source>
</reference>
<evidence type="ECO:0000259" key="1">
    <source>
        <dbReference type="Pfam" id="PF00583"/>
    </source>
</evidence>
<keyword evidence="3" id="KW-1185">Reference proteome</keyword>
<keyword evidence="2" id="KW-0012">Acyltransferase</keyword>